<feature type="transmembrane region" description="Helical" evidence="1">
    <location>
        <begin position="174"/>
        <end position="194"/>
    </location>
</feature>
<comment type="caution">
    <text evidence="2">The sequence shown here is derived from an EMBL/GenBank/DDBJ whole genome shotgun (WGS) entry which is preliminary data.</text>
</comment>
<accession>A0ABW7ZZ01</accession>
<keyword evidence="1" id="KW-0472">Membrane</keyword>
<feature type="transmembrane region" description="Helical" evidence="1">
    <location>
        <begin position="82"/>
        <end position="105"/>
    </location>
</feature>
<name>A0ABW7ZZ01_9ACTN</name>
<evidence type="ECO:0000313" key="2">
    <source>
        <dbReference type="EMBL" id="MFI7439102.1"/>
    </source>
</evidence>
<dbReference type="EMBL" id="JBITMB010000001">
    <property type="protein sequence ID" value="MFI7439102.1"/>
    <property type="molecule type" value="Genomic_DNA"/>
</dbReference>
<feature type="transmembrane region" description="Helical" evidence="1">
    <location>
        <begin position="246"/>
        <end position="266"/>
    </location>
</feature>
<keyword evidence="1" id="KW-1133">Transmembrane helix</keyword>
<gene>
    <name evidence="2" type="ORF">ACIBP5_03950</name>
</gene>
<keyword evidence="1" id="KW-0812">Transmembrane</keyword>
<feature type="transmembrane region" description="Helical" evidence="1">
    <location>
        <begin position="214"/>
        <end position="234"/>
    </location>
</feature>
<sequence>MTPTTLTERYVHEVVRRIPADQRDDVAAELRATIADTIDARDPDGRGAAEREVLTEMGDPIRLAARYADRPLALIGPDLYPAYIRLLGVLLAAVLPVVTVISVVVDVLDGDSLGAVIGAALGTVLTVGAQFIAWLTLVFALAERFGKRRGAARRAGSWTPDQLPEAADSGSRTAAIGGLAVDALILGLIVWQHTAKPYVTDGGERLSVLDPALWTGWMWPVLAGLAGLVVLGVLRTATGRWTTPLVAAYAAANALFALPMAWILHSRQFFDSDFLADLGGLVAPDAFYTVTALGVLAVSAHDVYKRVREWRA</sequence>
<proteinExistence type="predicted"/>
<organism evidence="2 3">
    <name type="scientific">Nonomuraea indica</name>
    <dbReference type="NCBI Taxonomy" id="1581193"/>
    <lineage>
        <taxon>Bacteria</taxon>
        <taxon>Bacillati</taxon>
        <taxon>Actinomycetota</taxon>
        <taxon>Actinomycetes</taxon>
        <taxon>Streptosporangiales</taxon>
        <taxon>Streptosporangiaceae</taxon>
        <taxon>Nonomuraea</taxon>
    </lineage>
</organism>
<feature type="transmembrane region" description="Helical" evidence="1">
    <location>
        <begin position="286"/>
        <end position="304"/>
    </location>
</feature>
<dbReference type="Proteomes" id="UP001612928">
    <property type="component" value="Unassembled WGS sequence"/>
</dbReference>
<evidence type="ECO:0000256" key="1">
    <source>
        <dbReference type="SAM" id="Phobius"/>
    </source>
</evidence>
<protein>
    <submittedName>
        <fullName evidence="2">HAAS signaling domain-containing protein</fullName>
    </submittedName>
</protein>
<reference evidence="2 3" key="1">
    <citation type="submission" date="2024-10" db="EMBL/GenBank/DDBJ databases">
        <title>The Natural Products Discovery Center: Release of the First 8490 Sequenced Strains for Exploring Actinobacteria Biosynthetic Diversity.</title>
        <authorList>
            <person name="Kalkreuter E."/>
            <person name="Kautsar S.A."/>
            <person name="Yang D."/>
            <person name="Bader C.D."/>
            <person name="Teijaro C.N."/>
            <person name="Fluegel L."/>
            <person name="Davis C.M."/>
            <person name="Simpson J.R."/>
            <person name="Lauterbach L."/>
            <person name="Steele A.D."/>
            <person name="Gui C."/>
            <person name="Meng S."/>
            <person name="Li G."/>
            <person name="Viehrig K."/>
            <person name="Ye F."/>
            <person name="Su P."/>
            <person name="Kiefer A.F."/>
            <person name="Nichols A."/>
            <person name="Cepeda A.J."/>
            <person name="Yan W."/>
            <person name="Fan B."/>
            <person name="Jiang Y."/>
            <person name="Adhikari A."/>
            <person name="Zheng C.-J."/>
            <person name="Schuster L."/>
            <person name="Cowan T.M."/>
            <person name="Smanski M.J."/>
            <person name="Chevrette M.G."/>
            <person name="De Carvalho L.P.S."/>
            <person name="Shen B."/>
        </authorList>
    </citation>
    <scope>NUCLEOTIDE SEQUENCE [LARGE SCALE GENOMIC DNA]</scope>
    <source>
        <strain evidence="2 3">NPDC049503</strain>
    </source>
</reference>
<dbReference type="RefSeq" id="WP_397018625.1">
    <property type="nucleotide sequence ID" value="NZ_JBITMB010000001.1"/>
</dbReference>
<keyword evidence="3" id="KW-1185">Reference proteome</keyword>
<dbReference type="Pfam" id="PF22564">
    <property type="entry name" value="HAAS"/>
    <property type="match status" value="1"/>
</dbReference>
<feature type="transmembrane region" description="Helical" evidence="1">
    <location>
        <begin position="117"/>
        <end position="142"/>
    </location>
</feature>
<evidence type="ECO:0000313" key="3">
    <source>
        <dbReference type="Proteomes" id="UP001612928"/>
    </source>
</evidence>